<dbReference type="InterPro" id="IPR043917">
    <property type="entry name" value="DUF5753"/>
</dbReference>
<sequence>MAARPQPTARRIELGHELRQLRKEAGLTMAEAVEGLPFDESTLQRVETGWKSFRQAGHMRDLLERYGITDEDEVDRLVALQREASSREWWTGSSTTMLSGMPRFLGVESVAREIRVFHPAVVPGLLQTEAYARALHELHKPIEETTTEFVRQSVQTRMRRKEALTRDEDPLKLWAVLNEPALRYHIGGADTMREQYAELVELAALENVTLQVLPQAGNGYVALHDVTIMTLDEGLPTTVQTDTAWFTVAVTDKPREVGRFARMFDAMVAGALPPGDTPKFLHQLAREITE</sequence>
<dbReference type="InterPro" id="IPR010982">
    <property type="entry name" value="Lambda_DNA-bd_dom_sf"/>
</dbReference>
<dbReference type="RefSeq" id="WP_311707072.1">
    <property type="nucleotide sequence ID" value="NZ_JAVREL010000017.1"/>
</dbReference>
<dbReference type="Proteomes" id="UP001183246">
    <property type="component" value="Unassembled WGS sequence"/>
</dbReference>
<dbReference type="EMBL" id="JAVREL010000017">
    <property type="protein sequence ID" value="MDT0345937.1"/>
    <property type="molecule type" value="Genomic_DNA"/>
</dbReference>
<evidence type="ECO:0000259" key="1">
    <source>
        <dbReference type="PROSITE" id="PS50943"/>
    </source>
</evidence>
<reference evidence="3" key="1">
    <citation type="submission" date="2023-07" db="EMBL/GenBank/DDBJ databases">
        <title>30 novel species of actinomycetes from the DSMZ collection.</title>
        <authorList>
            <person name="Nouioui I."/>
        </authorList>
    </citation>
    <scope>NUCLEOTIDE SEQUENCE [LARGE SCALE GENOMIC DNA]</scope>
    <source>
        <strain evidence="3">DSM 44938</strain>
    </source>
</reference>
<proteinExistence type="predicted"/>
<dbReference type="CDD" id="cd00093">
    <property type="entry name" value="HTH_XRE"/>
    <property type="match status" value="1"/>
</dbReference>
<name>A0ABU2MWB6_9ACTN</name>
<keyword evidence="3" id="KW-1185">Reference proteome</keyword>
<feature type="domain" description="HTH cro/C1-type" evidence="1">
    <location>
        <begin position="18"/>
        <end position="49"/>
    </location>
</feature>
<organism evidence="2 3">
    <name type="scientific">Streptomyces litchfieldiae</name>
    <dbReference type="NCBI Taxonomy" id="3075543"/>
    <lineage>
        <taxon>Bacteria</taxon>
        <taxon>Bacillati</taxon>
        <taxon>Actinomycetota</taxon>
        <taxon>Actinomycetes</taxon>
        <taxon>Kitasatosporales</taxon>
        <taxon>Streptomycetaceae</taxon>
        <taxon>Streptomyces</taxon>
    </lineage>
</organism>
<comment type="caution">
    <text evidence="2">The sequence shown here is derived from an EMBL/GenBank/DDBJ whole genome shotgun (WGS) entry which is preliminary data.</text>
</comment>
<dbReference type="Gene3D" id="1.10.260.40">
    <property type="entry name" value="lambda repressor-like DNA-binding domains"/>
    <property type="match status" value="1"/>
</dbReference>
<dbReference type="InterPro" id="IPR001387">
    <property type="entry name" value="Cro/C1-type_HTH"/>
</dbReference>
<evidence type="ECO:0000313" key="2">
    <source>
        <dbReference type="EMBL" id="MDT0345937.1"/>
    </source>
</evidence>
<dbReference type="Pfam" id="PF13560">
    <property type="entry name" value="HTH_31"/>
    <property type="match status" value="1"/>
</dbReference>
<gene>
    <name evidence="2" type="ORF">RM590_25605</name>
</gene>
<evidence type="ECO:0000313" key="3">
    <source>
        <dbReference type="Proteomes" id="UP001183246"/>
    </source>
</evidence>
<dbReference type="Pfam" id="PF19054">
    <property type="entry name" value="DUF5753"/>
    <property type="match status" value="1"/>
</dbReference>
<protein>
    <submittedName>
        <fullName evidence="2">Helix-turn-helix transcriptional regulator</fullName>
    </submittedName>
</protein>
<dbReference type="SUPFAM" id="SSF47413">
    <property type="entry name" value="lambda repressor-like DNA-binding domains"/>
    <property type="match status" value="1"/>
</dbReference>
<accession>A0ABU2MWB6</accession>
<dbReference type="PROSITE" id="PS50943">
    <property type="entry name" value="HTH_CROC1"/>
    <property type="match status" value="1"/>
</dbReference>